<dbReference type="Pfam" id="PF01556">
    <property type="entry name" value="DnaJ_C"/>
    <property type="match status" value="1"/>
</dbReference>
<dbReference type="PROSITE" id="PS51188">
    <property type="entry name" value="ZF_CR"/>
    <property type="match status" value="1"/>
</dbReference>
<evidence type="ECO:0000256" key="9">
    <source>
        <dbReference type="ARBA" id="ARBA00061004"/>
    </source>
</evidence>
<dbReference type="Pfam" id="PF00226">
    <property type="entry name" value="DnaJ"/>
    <property type="match status" value="1"/>
</dbReference>
<comment type="cofactor">
    <cofactor evidence="11">
        <name>Zn(2+)</name>
        <dbReference type="ChEBI" id="CHEBI:29105"/>
    </cofactor>
    <text evidence="11">Binds 2 Zn(2+) ions per monomer.</text>
</comment>
<dbReference type="NCBIfam" id="NF008035">
    <property type="entry name" value="PRK10767.1"/>
    <property type="match status" value="1"/>
</dbReference>
<dbReference type="HAMAP" id="MF_01152">
    <property type="entry name" value="DnaJ"/>
    <property type="match status" value="1"/>
</dbReference>
<feature type="binding site" evidence="11">
    <location>
        <position position="186"/>
    </location>
    <ligand>
        <name>Zn(2+)</name>
        <dbReference type="ChEBI" id="CHEBI:29105"/>
        <label>2</label>
    </ligand>
</feature>
<evidence type="ECO:0000256" key="2">
    <source>
        <dbReference type="ARBA" id="ARBA00022705"/>
    </source>
</evidence>
<feature type="binding site" evidence="11">
    <location>
        <position position="200"/>
    </location>
    <ligand>
        <name>Zn(2+)</name>
        <dbReference type="ChEBI" id="CHEBI:29105"/>
        <label>1</label>
    </ligand>
</feature>
<protein>
    <recommendedName>
        <fullName evidence="10 11">Chaperone protein DnaJ</fullName>
    </recommendedName>
</protein>
<dbReference type="CDD" id="cd10747">
    <property type="entry name" value="DnaJ_C"/>
    <property type="match status" value="1"/>
</dbReference>
<dbReference type="AlphaFoldDB" id="A0A929MZ48"/>
<dbReference type="InterPro" id="IPR008971">
    <property type="entry name" value="HSP40/DnaJ_pept-bd"/>
</dbReference>
<evidence type="ECO:0000256" key="1">
    <source>
        <dbReference type="ARBA" id="ARBA00022490"/>
    </source>
</evidence>
<gene>
    <name evidence="11" type="primary">dnaJ</name>
    <name evidence="15" type="ORF">HXK03_03300</name>
</gene>
<organism evidence="15 16">
    <name type="scientific">Schaalia georgiae</name>
    <dbReference type="NCBI Taxonomy" id="52768"/>
    <lineage>
        <taxon>Bacteria</taxon>
        <taxon>Bacillati</taxon>
        <taxon>Actinomycetota</taxon>
        <taxon>Actinomycetes</taxon>
        <taxon>Actinomycetales</taxon>
        <taxon>Actinomycetaceae</taxon>
        <taxon>Schaalia</taxon>
    </lineage>
</organism>
<name>A0A929MZ48_9ACTO</name>
<keyword evidence="8 11" id="KW-0143">Chaperone</keyword>
<dbReference type="GO" id="GO:0051082">
    <property type="term" value="F:unfolded protein binding"/>
    <property type="evidence" value="ECO:0007669"/>
    <property type="project" value="UniProtKB-UniRule"/>
</dbReference>
<feature type="binding site" evidence="11">
    <location>
        <position position="163"/>
    </location>
    <ligand>
        <name>Zn(2+)</name>
        <dbReference type="ChEBI" id="CHEBI:29105"/>
        <label>2</label>
    </ligand>
</feature>
<dbReference type="GO" id="GO:0042026">
    <property type="term" value="P:protein refolding"/>
    <property type="evidence" value="ECO:0007669"/>
    <property type="project" value="TreeGrafter"/>
</dbReference>
<dbReference type="EMBL" id="JABZFZ010000122">
    <property type="protein sequence ID" value="MBF0939887.1"/>
    <property type="molecule type" value="Genomic_DNA"/>
</dbReference>
<comment type="function">
    <text evidence="11">Participates actively in the response to hyperosmotic and heat shock by preventing the aggregation of stress-denatured proteins and by disaggregating proteins, also in an autonomous, DnaK-independent fashion. Unfolded proteins bind initially to DnaJ; upon interaction with the DnaJ-bound protein, DnaK hydrolyzes its bound ATP, resulting in the formation of a stable complex. GrpE releases ADP from DnaK; ATP binding to DnaK triggers the release of the substrate protein, thus completing the reaction cycle. Several rounds of ATP-dependent interactions between DnaJ, DnaK and GrpE are required for fully efficient folding. Also involved, together with DnaK and GrpE, in the DNA replication of plasmids through activation of initiation proteins.</text>
</comment>
<evidence type="ECO:0000256" key="4">
    <source>
        <dbReference type="ARBA" id="ARBA00022737"/>
    </source>
</evidence>
<feature type="binding site" evidence="11">
    <location>
        <position position="146"/>
    </location>
    <ligand>
        <name>Zn(2+)</name>
        <dbReference type="ChEBI" id="CHEBI:29105"/>
        <label>1</label>
    </ligand>
</feature>
<dbReference type="Pfam" id="PF00684">
    <property type="entry name" value="DnaJ_CXXCXGXG"/>
    <property type="match status" value="1"/>
</dbReference>
<dbReference type="Gene3D" id="2.60.260.20">
    <property type="entry name" value="Urease metallochaperone UreE, N-terminal domain"/>
    <property type="match status" value="2"/>
</dbReference>
<evidence type="ECO:0000256" key="11">
    <source>
        <dbReference type="HAMAP-Rule" id="MF_01152"/>
    </source>
</evidence>
<dbReference type="PANTHER" id="PTHR43096:SF48">
    <property type="entry name" value="CHAPERONE PROTEIN DNAJ"/>
    <property type="match status" value="1"/>
</dbReference>
<dbReference type="PROSITE" id="PS50076">
    <property type="entry name" value="DNAJ_2"/>
    <property type="match status" value="1"/>
</dbReference>
<evidence type="ECO:0000256" key="8">
    <source>
        <dbReference type="ARBA" id="ARBA00023186"/>
    </source>
</evidence>
<dbReference type="GO" id="GO:0006260">
    <property type="term" value="P:DNA replication"/>
    <property type="evidence" value="ECO:0007669"/>
    <property type="project" value="UniProtKB-KW"/>
</dbReference>
<dbReference type="GO" id="GO:0005524">
    <property type="term" value="F:ATP binding"/>
    <property type="evidence" value="ECO:0007669"/>
    <property type="project" value="InterPro"/>
</dbReference>
<reference evidence="15" key="1">
    <citation type="submission" date="2020-04" db="EMBL/GenBank/DDBJ databases">
        <title>Deep metagenomics examines the oral microbiome during advanced dental caries in children, revealing novel taxa and co-occurrences with host molecules.</title>
        <authorList>
            <person name="Baker J.L."/>
            <person name="Morton J.T."/>
            <person name="Dinis M."/>
            <person name="Alvarez R."/>
            <person name="Tran N.C."/>
            <person name="Knight R."/>
            <person name="Edlund A."/>
        </authorList>
    </citation>
    <scope>NUCLEOTIDE SEQUENCE</scope>
    <source>
        <strain evidence="15">JCVI_32_bin.64</strain>
    </source>
</reference>
<feature type="domain" description="CR-type" evidence="14">
    <location>
        <begin position="130"/>
        <end position="212"/>
    </location>
</feature>
<dbReference type="GO" id="GO:0008270">
    <property type="term" value="F:zinc ion binding"/>
    <property type="evidence" value="ECO:0007669"/>
    <property type="project" value="UniProtKB-UniRule"/>
</dbReference>
<keyword evidence="4 11" id="KW-0677">Repeat</keyword>
<dbReference type="CDD" id="cd06257">
    <property type="entry name" value="DnaJ"/>
    <property type="match status" value="1"/>
</dbReference>
<feature type="domain" description="J" evidence="13">
    <location>
        <begin position="3"/>
        <end position="66"/>
    </location>
</feature>
<sequence length="376" mass="40358">MRDYYEVLGVQRDASPEEIKKAYRKLARQLHPDYAGPDSEEAFKELSVAYETLSDPDKRKMYDIGGPDALRGAGGGGADFGSAFAEAFSSMFGGGFSSAFGGASTPQSRVRAGRDRQVHVDITLEEAAFGAKKEVEYSTYAVCDVCGGSMCEPGTSPTQCGSCHGSGFVTRVQNSILGRMQMQSPCPTCQGYGDVISSPCHNCAGQGRVPTQRTITVNIPAGASEGMQVRVSGESEVGVGGGPRGDLYLAIHEKKHPVFERRGDDLHTWITIPMTTAALGTEFELATLDGVKGVTIKAGTQPGDDIVLQDLGVGRLQRAGRGALHVHVDVEIPKRLDSKSRRLLEELADARGEVRVEPHRQHTSFFDKLRDTFGAS</sequence>
<keyword evidence="2 11" id="KW-0235">DNA replication</keyword>
<dbReference type="InterPro" id="IPR012724">
    <property type="entry name" value="DnaJ"/>
</dbReference>
<evidence type="ECO:0000259" key="13">
    <source>
        <dbReference type="PROSITE" id="PS50076"/>
    </source>
</evidence>
<dbReference type="PRINTS" id="PR00625">
    <property type="entry name" value="JDOMAIN"/>
</dbReference>
<keyword evidence="6 11" id="KW-0862">Zinc</keyword>
<dbReference type="Proteomes" id="UP000718630">
    <property type="component" value="Unassembled WGS sequence"/>
</dbReference>
<evidence type="ECO:0000256" key="5">
    <source>
        <dbReference type="ARBA" id="ARBA00022771"/>
    </source>
</evidence>
<evidence type="ECO:0000256" key="6">
    <source>
        <dbReference type="ARBA" id="ARBA00022833"/>
    </source>
</evidence>
<dbReference type="PROSITE" id="PS00636">
    <property type="entry name" value="DNAJ_1"/>
    <property type="match status" value="1"/>
</dbReference>
<comment type="subunit">
    <text evidence="11">Homodimer.</text>
</comment>
<dbReference type="InterPro" id="IPR001305">
    <property type="entry name" value="HSP_DnaJ_Cys-rich_dom"/>
</dbReference>
<keyword evidence="7 11" id="KW-0346">Stress response</keyword>
<comment type="subcellular location">
    <subcellularLocation>
        <location evidence="11">Cytoplasm</location>
    </subcellularLocation>
</comment>
<feature type="binding site" evidence="11">
    <location>
        <position position="143"/>
    </location>
    <ligand>
        <name>Zn(2+)</name>
        <dbReference type="ChEBI" id="CHEBI:29105"/>
        <label>1</label>
    </ligand>
</feature>
<dbReference type="SMART" id="SM00271">
    <property type="entry name" value="DnaJ"/>
    <property type="match status" value="1"/>
</dbReference>
<dbReference type="InterPro" id="IPR018253">
    <property type="entry name" value="DnaJ_domain_CS"/>
</dbReference>
<evidence type="ECO:0000256" key="10">
    <source>
        <dbReference type="ARBA" id="ARBA00067609"/>
    </source>
</evidence>
<dbReference type="InterPro" id="IPR036410">
    <property type="entry name" value="HSP_DnaJ_Cys-rich_dom_sf"/>
</dbReference>
<feature type="binding site" evidence="11">
    <location>
        <position position="203"/>
    </location>
    <ligand>
        <name>Zn(2+)</name>
        <dbReference type="ChEBI" id="CHEBI:29105"/>
        <label>1</label>
    </ligand>
</feature>
<dbReference type="Gene3D" id="2.10.230.10">
    <property type="entry name" value="Heat shock protein DnaJ, cysteine-rich domain"/>
    <property type="match status" value="1"/>
</dbReference>
<proteinExistence type="inferred from homology"/>
<dbReference type="SUPFAM" id="SSF57938">
    <property type="entry name" value="DnaJ/Hsp40 cysteine-rich domain"/>
    <property type="match status" value="1"/>
</dbReference>
<feature type="binding site" evidence="11">
    <location>
        <position position="189"/>
    </location>
    <ligand>
        <name>Zn(2+)</name>
        <dbReference type="ChEBI" id="CHEBI:29105"/>
        <label>2</label>
    </ligand>
</feature>
<comment type="caution">
    <text evidence="15">The sequence shown here is derived from an EMBL/GenBank/DDBJ whole genome shotgun (WGS) entry which is preliminary data.</text>
</comment>
<dbReference type="PANTHER" id="PTHR43096">
    <property type="entry name" value="DNAJ HOMOLOG 1, MITOCHONDRIAL-RELATED"/>
    <property type="match status" value="1"/>
</dbReference>
<dbReference type="SUPFAM" id="SSF49493">
    <property type="entry name" value="HSP40/DnaJ peptide-binding domain"/>
    <property type="match status" value="2"/>
</dbReference>
<keyword evidence="3 11" id="KW-0479">Metal-binding</keyword>
<comment type="domain">
    <text evidence="11">The J domain is necessary and sufficient to stimulate DnaK ATPase activity. Zinc center 1 plays an important role in the autonomous, DnaK-independent chaperone activity of DnaJ. Zinc center 2 is essential for interaction with DnaK and for DnaJ activity.</text>
</comment>
<evidence type="ECO:0000256" key="7">
    <source>
        <dbReference type="ARBA" id="ARBA00023016"/>
    </source>
</evidence>
<evidence type="ECO:0000256" key="12">
    <source>
        <dbReference type="PROSITE-ProRule" id="PRU00546"/>
    </source>
</evidence>
<dbReference type="SUPFAM" id="SSF46565">
    <property type="entry name" value="Chaperone J-domain"/>
    <property type="match status" value="1"/>
</dbReference>
<dbReference type="FunFam" id="2.60.260.20:FF:000005">
    <property type="entry name" value="Chaperone protein dnaJ 1, mitochondrial"/>
    <property type="match status" value="1"/>
</dbReference>
<evidence type="ECO:0000256" key="3">
    <source>
        <dbReference type="ARBA" id="ARBA00022723"/>
    </source>
</evidence>
<evidence type="ECO:0000259" key="14">
    <source>
        <dbReference type="PROSITE" id="PS51188"/>
    </source>
</evidence>
<dbReference type="GO" id="GO:0031072">
    <property type="term" value="F:heat shock protein binding"/>
    <property type="evidence" value="ECO:0007669"/>
    <property type="project" value="InterPro"/>
</dbReference>
<accession>A0A929MZ48</accession>
<dbReference type="GO" id="GO:0005737">
    <property type="term" value="C:cytoplasm"/>
    <property type="evidence" value="ECO:0007669"/>
    <property type="project" value="UniProtKB-SubCell"/>
</dbReference>
<dbReference type="CDD" id="cd10719">
    <property type="entry name" value="DnaJ_zf"/>
    <property type="match status" value="1"/>
</dbReference>
<evidence type="ECO:0000313" key="15">
    <source>
        <dbReference type="EMBL" id="MBF0939887.1"/>
    </source>
</evidence>
<dbReference type="InterPro" id="IPR002939">
    <property type="entry name" value="DnaJ_C"/>
</dbReference>
<dbReference type="GO" id="GO:0009408">
    <property type="term" value="P:response to heat"/>
    <property type="evidence" value="ECO:0007669"/>
    <property type="project" value="InterPro"/>
</dbReference>
<keyword evidence="5 11" id="KW-0863">Zinc-finger</keyword>
<dbReference type="Gene3D" id="1.10.287.110">
    <property type="entry name" value="DnaJ domain"/>
    <property type="match status" value="1"/>
</dbReference>
<comment type="caution">
    <text evidence="11">Lacks conserved residue(s) required for the propagation of feature annotation.</text>
</comment>
<dbReference type="FunFam" id="2.10.230.10:FF:000002">
    <property type="entry name" value="Molecular chaperone DnaJ"/>
    <property type="match status" value="1"/>
</dbReference>
<evidence type="ECO:0000313" key="16">
    <source>
        <dbReference type="Proteomes" id="UP000718630"/>
    </source>
</evidence>
<keyword evidence="1 11" id="KW-0963">Cytoplasm</keyword>
<comment type="similarity">
    <text evidence="9 11">Belongs to the DnaJ family.</text>
</comment>
<feature type="binding site" evidence="11">
    <location>
        <position position="160"/>
    </location>
    <ligand>
        <name>Zn(2+)</name>
        <dbReference type="ChEBI" id="CHEBI:29105"/>
        <label>2</label>
    </ligand>
</feature>
<dbReference type="InterPro" id="IPR001623">
    <property type="entry name" value="DnaJ_domain"/>
</dbReference>
<feature type="zinc finger region" description="CR-type" evidence="12">
    <location>
        <begin position="130"/>
        <end position="212"/>
    </location>
</feature>
<dbReference type="InterPro" id="IPR036869">
    <property type="entry name" value="J_dom_sf"/>
</dbReference>